<comment type="caution">
    <text evidence="2">The sequence shown here is derived from an EMBL/GenBank/DDBJ whole genome shotgun (WGS) entry which is preliminary data.</text>
</comment>
<reference evidence="2" key="2">
    <citation type="journal article" date="2020" name="Nat. Commun.">
        <title>Large-scale genome sequencing of mycorrhizal fungi provides insights into the early evolution of symbiotic traits.</title>
        <authorList>
            <person name="Miyauchi S."/>
            <person name="Kiss E."/>
            <person name="Kuo A."/>
            <person name="Drula E."/>
            <person name="Kohler A."/>
            <person name="Sanchez-Garcia M."/>
            <person name="Morin E."/>
            <person name="Andreopoulos B."/>
            <person name="Barry K.W."/>
            <person name="Bonito G."/>
            <person name="Buee M."/>
            <person name="Carver A."/>
            <person name="Chen C."/>
            <person name="Cichocki N."/>
            <person name="Clum A."/>
            <person name="Culley D."/>
            <person name="Crous P.W."/>
            <person name="Fauchery L."/>
            <person name="Girlanda M."/>
            <person name="Hayes R.D."/>
            <person name="Keri Z."/>
            <person name="LaButti K."/>
            <person name="Lipzen A."/>
            <person name="Lombard V."/>
            <person name="Magnuson J."/>
            <person name="Maillard F."/>
            <person name="Murat C."/>
            <person name="Nolan M."/>
            <person name="Ohm R.A."/>
            <person name="Pangilinan J."/>
            <person name="Pereira M.F."/>
            <person name="Perotto S."/>
            <person name="Peter M."/>
            <person name="Pfister S."/>
            <person name="Riley R."/>
            <person name="Sitrit Y."/>
            <person name="Stielow J.B."/>
            <person name="Szollosi G."/>
            <person name="Zifcakova L."/>
            <person name="Stursova M."/>
            <person name="Spatafora J.W."/>
            <person name="Tedersoo L."/>
            <person name="Vaario L.M."/>
            <person name="Yamada A."/>
            <person name="Yan M."/>
            <person name="Wang P."/>
            <person name="Xu J."/>
            <person name="Bruns T."/>
            <person name="Baldrian P."/>
            <person name="Vilgalys R."/>
            <person name="Dunand C."/>
            <person name="Henrissat B."/>
            <person name="Grigoriev I.V."/>
            <person name="Hibbett D."/>
            <person name="Nagy L.G."/>
            <person name="Martin F.M."/>
        </authorList>
    </citation>
    <scope>NUCLEOTIDE SEQUENCE</scope>
    <source>
        <strain evidence="2">BED1</strain>
    </source>
</reference>
<feature type="region of interest" description="Disordered" evidence="1">
    <location>
        <begin position="214"/>
        <end position="235"/>
    </location>
</feature>
<keyword evidence="3" id="KW-1185">Reference proteome</keyword>
<name>A0AAD4GAI9_BOLED</name>
<protein>
    <submittedName>
        <fullName evidence="2">Uncharacterized protein</fullName>
    </submittedName>
</protein>
<dbReference type="AlphaFoldDB" id="A0AAD4GAI9"/>
<dbReference type="EMBL" id="WHUW01000030">
    <property type="protein sequence ID" value="KAF8434152.1"/>
    <property type="molecule type" value="Genomic_DNA"/>
</dbReference>
<evidence type="ECO:0000313" key="3">
    <source>
        <dbReference type="Proteomes" id="UP001194468"/>
    </source>
</evidence>
<evidence type="ECO:0000256" key="1">
    <source>
        <dbReference type="SAM" id="MobiDB-lite"/>
    </source>
</evidence>
<organism evidence="2 3">
    <name type="scientific">Boletus edulis BED1</name>
    <dbReference type="NCBI Taxonomy" id="1328754"/>
    <lineage>
        <taxon>Eukaryota</taxon>
        <taxon>Fungi</taxon>
        <taxon>Dikarya</taxon>
        <taxon>Basidiomycota</taxon>
        <taxon>Agaricomycotina</taxon>
        <taxon>Agaricomycetes</taxon>
        <taxon>Agaricomycetidae</taxon>
        <taxon>Boletales</taxon>
        <taxon>Boletineae</taxon>
        <taxon>Boletaceae</taxon>
        <taxon>Boletoideae</taxon>
        <taxon>Boletus</taxon>
    </lineage>
</organism>
<evidence type="ECO:0000313" key="2">
    <source>
        <dbReference type="EMBL" id="KAF8434152.1"/>
    </source>
</evidence>
<gene>
    <name evidence="2" type="ORF">L210DRAFT_2671152</name>
</gene>
<dbReference type="Proteomes" id="UP001194468">
    <property type="component" value="Unassembled WGS sequence"/>
</dbReference>
<reference evidence="2" key="1">
    <citation type="submission" date="2019-10" db="EMBL/GenBank/DDBJ databases">
        <authorList>
            <consortium name="DOE Joint Genome Institute"/>
            <person name="Kuo A."/>
            <person name="Miyauchi S."/>
            <person name="Kiss E."/>
            <person name="Drula E."/>
            <person name="Kohler A."/>
            <person name="Sanchez-Garcia M."/>
            <person name="Andreopoulos B."/>
            <person name="Barry K.W."/>
            <person name="Bonito G."/>
            <person name="Buee M."/>
            <person name="Carver A."/>
            <person name="Chen C."/>
            <person name="Cichocki N."/>
            <person name="Clum A."/>
            <person name="Culley D."/>
            <person name="Crous P.W."/>
            <person name="Fauchery L."/>
            <person name="Girlanda M."/>
            <person name="Hayes R."/>
            <person name="Keri Z."/>
            <person name="LaButti K."/>
            <person name="Lipzen A."/>
            <person name="Lombard V."/>
            <person name="Magnuson J."/>
            <person name="Maillard F."/>
            <person name="Morin E."/>
            <person name="Murat C."/>
            <person name="Nolan M."/>
            <person name="Ohm R."/>
            <person name="Pangilinan J."/>
            <person name="Pereira M."/>
            <person name="Perotto S."/>
            <person name="Peter M."/>
            <person name="Riley R."/>
            <person name="Sitrit Y."/>
            <person name="Stielow B."/>
            <person name="Szollosi G."/>
            <person name="Zifcakova L."/>
            <person name="Stursova M."/>
            <person name="Spatafora J.W."/>
            <person name="Tedersoo L."/>
            <person name="Vaario L.-M."/>
            <person name="Yamada A."/>
            <person name="Yan M."/>
            <person name="Wang P."/>
            <person name="Xu J."/>
            <person name="Bruns T."/>
            <person name="Baldrian P."/>
            <person name="Vilgalys R."/>
            <person name="Henrissat B."/>
            <person name="Grigoriev I.V."/>
            <person name="Hibbett D."/>
            <person name="Nagy L.G."/>
            <person name="Martin F.M."/>
        </authorList>
    </citation>
    <scope>NUCLEOTIDE SEQUENCE</scope>
    <source>
        <strain evidence="2">BED1</strain>
    </source>
</reference>
<accession>A0AAD4GAI9</accession>
<feature type="compositionally biased region" description="Basic and acidic residues" evidence="1">
    <location>
        <begin position="217"/>
        <end position="228"/>
    </location>
</feature>
<proteinExistence type="predicted"/>
<sequence length="235" mass="26147">MPVMLMAMDGADEKAVRKGAFGRPEQKCKGKGISVVIDCCFSFVRPLTETYVHCPMPPPSTWWTSRIKASTLIDVPSFLSPSMSHSFDSANSSYTWYYPLADPAPLTPFVVNTIPDYFGGRPSPPPSPPRACATLAVDDYTPCPPTPRCVPSCVHEEMQWSNVLNSTTSQSTPPRYWHSSQHDLEATVLTDSRSISKQRSNWRADERDKGTWCFASEVERQTEPRRSGPEVTATP</sequence>